<accession>A0A4Y2JTU1</accession>
<protein>
    <submittedName>
        <fullName evidence="1">Uncharacterized protein</fullName>
    </submittedName>
</protein>
<organism evidence="1 2">
    <name type="scientific">Araneus ventricosus</name>
    <name type="common">Orbweaver spider</name>
    <name type="synonym">Epeira ventricosa</name>
    <dbReference type="NCBI Taxonomy" id="182803"/>
    <lineage>
        <taxon>Eukaryota</taxon>
        <taxon>Metazoa</taxon>
        <taxon>Ecdysozoa</taxon>
        <taxon>Arthropoda</taxon>
        <taxon>Chelicerata</taxon>
        <taxon>Arachnida</taxon>
        <taxon>Araneae</taxon>
        <taxon>Araneomorphae</taxon>
        <taxon>Entelegynae</taxon>
        <taxon>Araneoidea</taxon>
        <taxon>Araneidae</taxon>
        <taxon>Araneus</taxon>
    </lineage>
</organism>
<comment type="caution">
    <text evidence="1">The sequence shown here is derived from an EMBL/GenBank/DDBJ whole genome shotgun (WGS) entry which is preliminary data.</text>
</comment>
<dbReference type="AlphaFoldDB" id="A0A4Y2JTU1"/>
<reference evidence="1 2" key="1">
    <citation type="journal article" date="2019" name="Sci. Rep.">
        <title>Orb-weaving spider Araneus ventricosus genome elucidates the spidroin gene catalogue.</title>
        <authorList>
            <person name="Kono N."/>
            <person name="Nakamura H."/>
            <person name="Ohtoshi R."/>
            <person name="Moran D.A.P."/>
            <person name="Shinohara A."/>
            <person name="Yoshida Y."/>
            <person name="Fujiwara M."/>
            <person name="Mori M."/>
            <person name="Tomita M."/>
            <person name="Arakawa K."/>
        </authorList>
    </citation>
    <scope>NUCLEOTIDE SEQUENCE [LARGE SCALE GENOMIC DNA]</scope>
</reference>
<evidence type="ECO:0000313" key="1">
    <source>
        <dbReference type="EMBL" id="GBM92576.1"/>
    </source>
</evidence>
<dbReference type="EMBL" id="BGPR01003800">
    <property type="protein sequence ID" value="GBM92576.1"/>
    <property type="molecule type" value="Genomic_DNA"/>
</dbReference>
<gene>
    <name evidence="1" type="ORF">AVEN_39891_1</name>
</gene>
<proteinExistence type="predicted"/>
<evidence type="ECO:0000313" key="2">
    <source>
        <dbReference type="Proteomes" id="UP000499080"/>
    </source>
</evidence>
<keyword evidence="2" id="KW-1185">Reference proteome</keyword>
<dbReference type="Proteomes" id="UP000499080">
    <property type="component" value="Unassembled WGS sequence"/>
</dbReference>
<name>A0A4Y2JTU1_ARAVE</name>
<sequence length="109" mass="12304">MGGESLGRSKRRKFYGNRFSTSKEVSTAVAGTSAEVMLTCSEKKQQTSQEHLREDTVDKKELTGFRIIDIEILISILLFPESKNNGLYVMEDSIFGLCSNFCLHCIYLI</sequence>